<dbReference type="InterPro" id="IPR021922">
    <property type="entry name" value="Par3/HAL_N"/>
</dbReference>
<feature type="domain" description="U-box" evidence="6">
    <location>
        <begin position="875"/>
        <end position="951"/>
    </location>
</feature>
<gene>
    <name evidence="7" type="ORF">LECACI_7A001543</name>
</gene>
<dbReference type="Pfam" id="PF04564">
    <property type="entry name" value="U-box"/>
    <property type="match status" value="1"/>
</dbReference>
<dbReference type="SUPFAM" id="SSF57850">
    <property type="entry name" value="RING/U-box"/>
    <property type="match status" value="1"/>
</dbReference>
<keyword evidence="2" id="KW-0413">Isomerase</keyword>
<feature type="domain" description="UBC core" evidence="4">
    <location>
        <begin position="1425"/>
        <end position="1572"/>
    </location>
</feature>
<feature type="compositionally biased region" description="Basic and acidic residues" evidence="3">
    <location>
        <begin position="1583"/>
        <end position="1593"/>
    </location>
</feature>
<dbReference type="GO" id="GO:0016567">
    <property type="term" value="P:protein ubiquitination"/>
    <property type="evidence" value="ECO:0007669"/>
    <property type="project" value="InterPro"/>
</dbReference>
<dbReference type="Pfam" id="PF13519">
    <property type="entry name" value="VWA_2"/>
    <property type="match status" value="1"/>
</dbReference>
<dbReference type="GO" id="GO:0003755">
    <property type="term" value="F:peptidyl-prolyl cis-trans isomerase activity"/>
    <property type="evidence" value="ECO:0007669"/>
    <property type="project" value="UniProtKB-KW"/>
</dbReference>
<evidence type="ECO:0000256" key="1">
    <source>
        <dbReference type="ARBA" id="ARBA00013194"/>
    </source>
</evidence>
<organism evidence="7 8">
    <name type="scientific">Lecanosticta acicola</name>
    <dbReference type="NCBI Taxonomy" id="111012"/>
    <lineage>
        <taxon>Eukaryota</taxon>
        <taxon>Fungi</taxon>
        <taxon>Dikarya</taxon>
        <taxon>Ascomycota</taxon>
        <taxon>Pezizomycotina</taxon>
        <taxon>Dothideomycetes</taxon>
        <taxon>Dothideomycetidae</taxon>
        <taxon>Mycosphaerellales</taxon>
        <taxon>Mycosphaerellaceae</taxon>
        <taxon>Lecanosticta</taxon>
    </lineage>
</organism>
<proteinExistence type="predicted"/>
<feature type="region of interest" description="Disordered" evidence="3">
    <location>
        <begin position="1583"/>
        <end position="1659"/>
    </location>
</feature>
<evidence type="ECO:0000259" key="6">
    <source>
        <dbReference type="PROSITE" id="PS51698"/>
    </source>
</evidence>
<dbReference type="Gene3D" id="3.30.40.10">
    <property type="entry name" value="Zinc/RING finger domain, C3HC4 (zinc finger)"/>
    <property type="match status" value="1"/>
</dbReference>
<feature type="compositionally biased region" description="Acidic residues" evidence="3">
    <location>
        <begin position="1594"/>
        <end position="1659"/>
    </location>
</feature>
<sequence>MARLRYTVTLVTPETSGQGPPKLAVPFEPSALVSAFVEEIFRRVQKQGIELQPNTHIATLHLDSETGAILDTEDLLSDVVTDPHTETLFAVFRPKGSTPSSHEAPPGNNSLPVRDDGAGPQSEHPHLSIRIITPDLAKQDKRTISPIKIPTTATVKQLHQAIADHLHLPYAFDNAGLDSECNCNLARELATGARSPKQLMVVHGKSIVQHLEVPENPPEVAISSVLNNFFDKCGDTKKVTYHGEEYYAAGQTHRTFKRIPVVALCSKKRHIPAHAASDYGSVHAHQSRLLDIHTSEMPISSACMDVKLTDLGLDTLADDGAVDIFAVNRSTTAFGAITGHGKAAIFRYQAHWEPVVKQSDRGMATLLSSLRVFASIVQDMSGDERHHQDAIYHVLSLLTSFPPALRAMHILVQGKTPNAVECAALSHAMFEVLSGFMPSEIIGTDGSRVFEGSRLLFGFILEKVRSIKLSEDLALESLPYLDSFDSHNIRDFKTGEPIMHLVSTSQGMIEKALFHALQEHGALRDSHLQSYLIQIDQEEHDSILPRAALLSGGMAGEVTGWSAKRLASSYHHYARAGATSNVFDLTELSELHHLAELCGRHKLAVHNPSQSVSAASPCLTFDRNGHVAVYTGQTPCSDPGKSSQIFRPKHGEETIDVAVVEQLLAPIIQTYESDGTTVFTAGGAAVRRQQAPDEIVMFAVDCSSSMRVPTDFADVNDEDPPGHGPDVHSLIEGYHYTRLNFDNMKERISAEESFEDMIAIIAEANSSRRRFVASEVVELLRITLGAQITKIHGELARRNGMYQGYPLSAQESSLDKLKTFWAGLRTHETALCDFLMFRATTSPDVNRKWMWSLGDGIPEGSESRQLPSLPDQLTEIPNHLVCPISHALMEDAVRAADGFSYSRQAISQWFAIRAASPTSPMTGLELNTTSVEMNGEISNLVASWIGGRDLLARQPSSSVLPNPTIKLNFSSRMGYFERKVLTQTNVNDLYRLVFRGLKARYAIFQLAKGERTIYPSTSTLHSEGFCHGDTITIRLADDADMVTAGPTTSTVSGEMCLIKVYRDISGPACSYWVRRDTTLSLRSILWKYWRSTFANDGMPVIEEHAVWTHMENNGDGLLSGWSNSCTDGLSQFLNRTACFGKLSPEPAYKEEQNDFSALAEATQPLVLKVYIHPPIESIERRDKMKFSRLDVLKQMFEALINRLLAYGFKSHVGLITFDTKARVAMSITHVLENLRRATVDMQADGDTALWDALALCQDQLKEYGLKYPNAKRRMIVISDGDDTKSTSNTAHGIAWKLKQDGIAVDSVLLGDDGNEELMALSHLLGCYKFQPTSLPNALAICELEPFLSVTERPTIRSLRNVPSDHISFRCSFKRATVTADETIVTADNFPARKQHPNMHDDMVQLSAFAMRTGRPSAAGSSRSNIRTLRLMNEMKTIVTSGGHSSVDIYISESDMSFWKIVMSGPEDSPYSEGTFLLYLHMDEDYPTFAPQCRMVTKIKHPNINPHGRVCHSLFGRDWTSDTSVRTVIDTIFGLLLQAEASDPVNTAAALGYHHDQVEYADEVREYVKKHAVKSRQEWNDELLGLREPRHGDQEIGDGEDQEEDEENCDDDMDLYAYSGEEDEAEDEEEFEGLEYDAYSNEEDEAEDEEEVEDDDDMTD</sequence>
<dbReference type="Pfam" id="PF00179">
    <property type="entry name" value="UQ_con"/>
    <property type="match status" value="1"/>
</dbReference>
<dbReference type="Proteomes" id="UP001296104">
    <property type="component" value="Unassembled WGS sequence"/>
</dbReference>
<dbReference type="Gene3D" id="3.40.50.410">
    <property type="entry name" value="von Willebrand factor, type A domain"/>
    <property type="match status" value="1"/>
</dbReference>
<dbReference type="InterPro" id="IPR016135">
    <property type="entry name" value="UBQ-conjugating_enzyme/RWD"/>
</dbReference>
<dbReference type="GO" id="GO:0004842">
    <property type="term" value="F:ubiquitin-protein transferase activity"/>
    <property type="evidence" value="ECO:0007669"/>
    <property type="project" value="InterPro"/>
</dbReference>
<dbReference type="SMART" id="SM00504">
    <property type="entry name" value="Ubox"/>
    <property type="match status" value="1"/>
</dbReference>
<dbReference type="InterPro" id="IPR036465">
    <property type="entry name" value="vWFA_dom_sf"/>
</dbReference>
<dbReference type="InterPro" id="IPR003613">
    <property type="entry name" value="Ubox_domain"/>
</dbReference>
<evidence type="ECO:0000256" key="2">
    <source>
        <dbReference type="ARBA" id="ARBA00023110"/>
    </source>
</evidence>
<keyword evidence="8" id="KW-1185">Reference proteome</keyword>
<dbReference type="EMBL" id="CAVMBE010000006">
    <property type="protein sequence ID" value="CAK3843880.1"/>
    <property type="molecule type" value="Genomic_DNA"/>
</dbReference>
<dbReference type="Gene3D" id="3.10.20.90">
    <property type="entry name" value="Phosphatidylinositol 3-kinase Catalytic Subunit, Chain A, domain 1"/>
    <property type="match status" value="1"/>
</dbReference>
<dbReference type="PROSITE" id="PS51698">
    <property type="entry name" value="U_BOX"/>
    <property type="match status" value="1"/>
</dbReference>
<evidence type="ECO:0000313" key="8">
    <source>
        <dbReference type="Proteomes" id="UP001296104"/>
    </source>
</evidence>
<feature type="compositionally biased region" description="Polar residues" evidence="3">
    <location>
        <begin position="97"/>
        <end position="111"/>
    </location>
</feature>
<dbReference type="PROSITE" id="PS50127">
    <property type="entry name" value="UBC_2"/>
    <property type="match status" value="1"/>
</dbReference>
<evidence type="ECO:0000259" key="4">
    <source>
        <dbReference type="PROSITE" id="PS50127"/>
    </source>
</evidence>
<dbReference type="InterPro" id="IPR000608">
    <property type="entry name" value="UBC"/>
</dbReference>
<dbReference type="CDD" id="cd16655">
    <property type="entry name" value="RING-Ubox_WDSUB1-like"/>
    <property type="match status" value="1"/>
</dbReference>
<dbReference type="SUPFAM" id="SSF53300">
    <property type="entry name" value="vWA-like"/>
    <property type="match status" value="1"/>
</dbReference>
<dbReference type="SUPFAM" id="SSF54495">
    <property type="entry name" value="UBC-like"/>
    <property type="match status" value="1"/>
</dbReference>
<feature type="domain" description="VWFA" evidence="5">
    <location>
        <begin position="1154"/>
        <end position="1321"/>
    </location>
</feature>
<comment type="caution">
    <text evidence="7">The sequence shown here is derived from an EMBL/GenBank/DDBJ whole genome shotgun (WGS) entry which is preliminary data.</text>
</comment>
<evidence type="ECO:0000256" key="3">
    <source>
        <dbReference type="SAM" id="MobiDB-lite"/>
    </source>
</evidence>
<feature type="region of interest" description="Disordered" evidence="3">
    <location>
        <begin position="92"/>
        <end position="125"/>
    </location>
</feature>
<dbReference type="PANTHER" id="PTHR24068">
    <property type="entry name" value="UBIQUITIN-CONJUGATING ENZYME E2"/>
    <property type="match status" value="1"/>
</dbReference>
<name>A0AAI8YT58_9PEZI</name>
<dbReference type="InterPro" id="IPR002035">
    <property type="entry name" value="VWF_A"/>
</dbReference>
<keyword evidence="2" id="KW-0697">Rotamase</keyword>
<dbReference type="InterPro" id="IPR013083">
    <property type="entry name" value="Znf_RING/FYVE/PHD"/>
</dbReference>
<dbReference type="SMART" id="SM00212">
    <property type="entry name" value="UBCc"/>
    <property type="match status" value="1"/>
</dbReference>
<evidence type="ECO:0000259" key="5">
    <source>
        <dbReference type="PROSITE" id="PS50234"/>
    </source>
</evidence>
<dbReference type="Pfam" id="PF12053">
    <property type="entry name" value="Par3_HAL_N_term"/>
    <property type="match status" value="1"/>
</dbReference>
<dbReference type="Gene3D" id="3.10.110.10">
    <property type="entry name" value="Ubiquitin Conjugating Enzyme"/>
    <property type="match status" value="1"/>
</dbReference>
<dbReference type="CDD" id="cd00198">
    <property type="entry name" value="vWFA"/>
    <property type="match status" value="1"/>
</dbReference>
<dbReference type="EC" id="5.2.1.8" evidence="1"/>
<reference evidence="7" key="1">
    <citation type="submission" date="2023-11" db="EMBL/GenBank/DDBJ databases">
        <authorList>
            <person name="Alioto T."/>
            <person name="Alioto T."/>
            <person name="Gomez Garrido J."/>
        </authorList>
    </citation>
    <scope>NUCLEOTIDE SEQUENCE</scope>
</reference>
<dbReference type="PROSITE" id="PS50234">
    <property type="entry name" value="VWFA"/>
    <property type="match status" value="1"/>
</dbReference>
<evidence type="ECO:0000313" key="7">
    <source>
        <dbReference type="EMBL" id="CAK3843880.1"/>
    </source>
</evidence>
<accession>A0AAI8YT58</accession>
<protein>
    <recommendedName>
        <fullName evidence="1">peptidylprolyl isomerase</fullName>
        <ecNumber evidence="1">5.2.1.8</ecNumber>
    </recommendedName>
</protein>